<protein>
    <submittedName>
        <fullName evidence="2">Uncharacterized protein</fullName>
    </submittedName>
</protein>
<keyword evidence="3" id="KW-1185">Reference proteome</keyword>
<organism evidence="2 3">
    <name type="scientific">Monosiga brevicollis</name>
    <name type="common">Choanoflagellate</name>
    <dbReference type="NCBI Taxonomy" id="81824"/>
    <lineage>
        <taxon>Eukaryota</taxon>
        <taxon>Choanoflagellata</taxon>
        <taxon>Craspedida</taxon>
        <taxon>Salpingoecidae</taxon>
        <taxon>Monosiga</taxon>
    </lineage>
</organism>
<dbReference type="InParanoid" id="A9UWN1"/>
<evidence type="ECO:0000313" key="2">
    <source>
        <dbReference type="EMBL" id="EDQ90243.1"/>
    </source>
</evidence>
<accession>A9UWN1</accession>
<keyword evidence="1" id="KW-1133">Transmembrane helix</keyword>
<evidence type="ECO:0000313" key="3">
    <source>
        <dbReference type="Proteomes" id="UP000001357"/>
    </source>
</evidence>
<feature type="transmembrane region" description="Helical" evidence="1">
    <location>
        <begin position="30"/>
        <end position="46"/>
    </location>
</feature>
<feature type="transmembrane region" description="Helical" evidence="1">
    <location>
        <begin position="132"/>
        <end position="164"/>
    </location>
</feature>
<evidence type="ECO:0000256" key="1">
    <source>
        <dbReference type="SAM" id="Phobius"/>
    </source>
</evidence>
<dbReference type="Proteomes" id="UP000001357">
    <property type="component" value="Unassembled WGS sequence"/>
</dbReference>
<dbReference type="RefSeq" id="XP_001745010.1">
    <property type="nucleotide sequence ID" value="XM_001744958.1"/>
</dbReference>
<keyword evidence="1" id="KW-0472">Membrane</keyword>
<dbReference type="EMBL" id="CH991548">
    <property type="protein sequence ID" value="EDQ90243.1"/>
    <property type="molecule type" value="Genomic_DNA"/>
</dbReference>
<dbReference type="GeneID" id="5890206"/>
<feature type="transmembrane region" description="Helical" evidence="1">
    <location>
        <begin position="52"/>
        <end position="70"/>
    </location>
</feature>
<name>A9UWN1_MONBE</name>
<reference evidence="2 3" key="1">
    <citation type="journal article" date="2008" name="Nature">
        <title>The genome of the choanoflagellate Monosiga brevicollis and the origin of metazoans.</title>
        <authorList>
            <consortium name="JGI Sequencing"/>
            <person name="King N."/>
            <person name="Westbrook M.J."/>
            <person name="Young S.L."/>
            <person name="Kuo A."/>
            <person name="Abedin M."/>
            <person name="Chapman J."/>
            <person name="Fairclough S."/>
            <person name="Hellsten U."/>
            <person name="Isogai Y."/>
            <person name="Letunic I."/>
            <person name="Marr M."/>
            <person name="Pincus D."/>
            <person name="Putnam N."/>
            <person name="Rokas A."/>
            <person name="Wright K.J."/>
            <person name="Zuzow R."/>
            <person name="Dirks W."/>
            <person name="Good M."/>
            <person name="Goodstein D."/>
            <person name="Lemons D."/>
            <person name="Li W."/>
            <person name="Lyons J.B."/>
            <person name="Morris A."/>
            <person name="Nichols S."/>
            <person name="Richter D.J."/>
            <person name="Salamov A."/>
            <person name="Bork P."/>
            <person name="Lim W.A."/>
            <person name="Manning G."/>
            <person name="Miller W.T."/>
            <person name="McGinnis W."/>
            <person name="Shapiro H."/>
            <person name="Tjian R."/>
            <person name="Grigoriev I.V."/>
            <person name="Rokhsar D."/>
        </authorList>
    </citation>
    <scope>NUCLEOTIDE SEQUENCE [LARGE SCALE GENOMIC DNA]</scope>
    <source>
        <strain evidence="3">MX1 / ATCC 50154</strain>
    </source>
</reference>
<dbReference type="AlphaFoldDB" id="A9UWN1"/>
<keyword evidence="1" id="KW-0812">Transmembrane</keyword>
<gene>
    <name evidence="2" type="ORF">MONBRDRAFT_7334</name>
</gene>
<dbReference type="KEGG" id="mbr:MONBRDRAFT_7334"/>
<proteinExistence type="predicted"/>
<sequence>MVDDKLFTERFGYAVLAIAQSLHPNHPQHILGWLVLNLLVYGTVALGGRDPFSIFFILCAAGAVLLHLLMSHQRRCEHNDRPITAQEHEMLDTVQARLETLHNCYQITIQTLNPFKPVNVSQTKERSQALKLALVAVALALLSLRFSATLILLVAVNAMAIYVLDLDLVSTSIRLKNWVQHHLPHAGRH</sequence>